<evidence type="ECO:0000256" key="1">
    <source>
        <dbReference type="SAM" id="MobiDB-lite"/>
    </source>
</evidence>
<feature type="region of interest" description="Disordered" evidence="1">
    <location>
        <begin position="1"/>
        <end position="26"/>
    </location>
</feature>
<comment type="caution">
    <text evidence="2">The sequence shown here is derived from an EMBL/GenBank/DDBJ whole genome shotgun (WGS) entry which is preliminary data.</text>
</comment>
<dbReference type="OrthoDB" id="10351707at2759"/>
<protein>
    <submittedName>
        <fullName evidence="2">Uncharacterized protein</fullName>
    </submittedName>
</protein>
<name>A0A9P3CEY6_9PEZI</name>
<feature type="region of interest" description="Disordered" evidence="1">
    <location>
        <begin position="91"/>
        <end position="112"/>
    </location>
</feature>
<evidence type="ECO:0000313" key="3">
    <source>
        <dbReference type="Proteomes" id="UP000825890"/>
    </source>
</evidence>
<reference evidence="2 3" key="1">
    <citation type="submission" date="2021-01" db="EMBL/GenBank/DDBJ databases">
        <title>Cercospora kikuchii MAFF 305040 whole genome shotgun sequence.</title>
        <authorList>
            <person name="Kashiwa T."/>
            <person name="Suzuki T."/>
        </authorList>
    </citation>
    <scope>NUCLEOTIDE SEQUENCE [LARGE SCALE GENOMIC DNA]</scope>
    <source>
        <strain evidence="2 3">MAFF 305040</strain>
    </source>
</reference>
<organism evidence="2 3">
    <name type="scientific">Cercospora kikuchii</name>
    <dbReference type="NCBI Taxonomy" id="84275"/>
    <lineage>
        <taxon>Eukaryota</taxon>
        <taxon>Fungi</taxon>
        <taxon>Dikarya</taxon>
        <taxon>Ascomycota</taxon>
        <taxon>Pezizomycotina</taxon>
        <taxon>Dothideomycetes</taxon>
        <taxon>Dothideomycetidae</taxon>
        <taxon>Mycosphaerellales</taxon>
        <taxon>Mycosphaerellaceae</taxon>
        <taxon>Cercospora</taxon>
    </lineage>
</organism>
<dbReference type="RefSeq" id="XP_044656469.1">
    <property type="nucleotide sequence ID" value="XM_044800534.1"/>
</dbReference>
<sequence>MSSHGEASKHWLPKLPTHGTKRRGEDLDQQYVEYVQEESKHIETTQIKMGRIREDRALGLHFHHNQAQMQDRGRLQECNGAWGRAIMGDQLADNLSKDKDKDGDSKMSDDTT</sequence>
<dbReference type="AlphaFoldDB" id="A0A9P3CEY6"/>
<accession>A0A9P3CEY6</accession>
<dbReference type="Proteomes" id="UP000825890">
    <property type="component" value="Unassembled WGS sequence"/>
</dbReference>
<gene>
    <name evidence="2" type="ORF">CKM354_000526300</name>
</gene>
<dbReference type="GeneID" id="68290838"/>
<proteinExistence type="predicted"/>
<dbReference type="EMBL" id="BOLY01000003">
    <property type="protein sequence ID" value="GIZ41982.1"/>
    <property type="molecule type" value="Genomic_DNA"/>
</dbReference>
<feature type="compositionally biased region" description="Basic and acidic residues" evidence="1">
    <location>
        <begin position="95"/>
        <end position="112"/>
    </location>
</feature>
<evidence type="ECO:0000313" key="2">
    <source>
        <dbReference type="EMBL" id="GIZ41982.1"/>
    </source>
</evidence>
<keyword evidence="3" id="KW-1185">Reference proteome</keyword>